<dbReference type="PANTHER" id="PTHR31635:SF196">
    <property type="entry name" value="REVERSE TRANSCRIPTASE DOMAIN-CONTAINING PROTEIN-RELATED"/>
    <property type="match status" value="1"/>
</dbReference>
<dbReference type="CDD" id="cd01650">
    <property type="entry name" value="RT_nLTR_like"/>
    <property type="match status" value="1"/>
</dbReference>
<dbReference type="PANTHER" id="PTHR31635">
    <property type="entry name" value="REVERSE TRANSCRIPTASE DOMAIN-CONTAINING PROTEIN-RELATED"/>
    <property type="match status" value="1"/>
</dbReference>
<evidence type="ECO:0000313" key="3">
    <source>
        <dbReference type="Proteomes" id="UP000005207"/>
    </source>
</evidence>
<proteinExistence type="predicted"/>
<feature type="domain" description="Reverse transcriptase" evidence="1">
    <location>
        <begin position="1"/>
        <end position="185"/>
    </location>
</feature>
<accession>A0A669B572</accession>
<organism evidence="2 3">
    <name type="scientific">Oreochromis niloticus</name>
    <name type="common">Nile tilapia</name>
    <name type="synonym">Tilapia nilotica</name>
    <dbReference type="NCBI Taxonomy" id="8128"/>
    <lineage>
        <taxon>Eukaryota</taxon>
        <taxon>Metazoa</taxon>
        <taxon>Chordata</taxon>
        <taxon>Craniata</taxon>
        <taxon>Vertebrata</taxon>
        <taxon>Euteleostomi</taxon>
        <taxon>Actinopterygii</taxon>
        <taxon>Neopterygii</taxon>
        <taxon>Teleostei</taxon>
        <taxon>Neoteleostei</taxon>
        <taxon>Acanthomorphata</taxon>
        <taxon>Ovalentaria</taxon>
        <taxon>Cichlomorphae</taxon>
        <taxon>Cichliformes</taxon>
        <taxon>Cichlidae</taxon>
        <taxon>African cichlids</taxon>
        <taxon>Pseudocrenilabrinae</taxon>
        <taxon>Oreochromini</taxon>
        <taxon>Oreochromis</taxon>
    </lineage>
</organism>
<evidence type="ECO:0000259" key="1">
    <source>
        <dbReference type="PROSITE" id="PS50878"/>
    </source>
</evidence>
<reference evidence="2" key="2">
    <citation type="submission" date="2025-08" db="UniProtKB">
        <authorList>
            <consortium name="Ensembl"/>
        </authorList>
    </citation>
    <scope>IDENTIFICATION</scope>
</reference>
<dbReference type="Proteomes" id="UP000005207">
    <property type="component" value="Linkage group LG22"/>
</dbReference>
<evidence type="ECO:0000313" key="2">
    <source>
        <dbReference type="Ensembl" id="ENSONIP00000030586.1"/>
    </source>
</evidence>
<dbReference type="InterPro" id="IPR000477">
    <property type="entry name" value="RT_dom"/>
</dbReference>
<name>A0A669B572_ORENI</name>
<dbReference type="PROSITE" id="PS50878">
    <property type="entry name" value="RT_POL"/>
    <property type="match status" value="1"/>
</dbReference>
<dbReference type="Ensembl" id="ENSONIT00000058210.1">
    <property type="protein sequence ID" value="ENSONIP00000030586.1"/>
    <property type="gene ID" value="ENSONIG00000036916.1"/>
</dbReference>
<protein>
    <recommendedName>
        <fullName evidence="1">Reverse transcriptase domain-containing protein</fullName>
    </recommendedName>
</protein>
<dbReference type="OMA" id="IWIRNTE"/>
<dbReference type="GeneTree" id="ENSGT00940000164735"/>
<dbReference type="Pfam" id="PF00078">
    <property type="entry name" value="RVT_1"/>
    <property type="match status" value="1"/>
</dbReference>
<dbReference type="AlphaFoldDB" id="A0A669B572"/>
<reference evidence="2" key="3">
    <citation type="submission" date="2025-09" db="UniProtKB">
        <authorList>
            <consortium name="Ensembl"/>
        </authorList>
    </citation>
    <scope>IDENTIFICATION</scope>
</reference>
<dbReference type="InParanoid" id="A0A669B572"/>
<sequence length="673" mass="79909">MDKTQRESIALSLDAEKAFDSVRWDYLFWAMERFGFGDPFIQLIKNLYYLPSARIKINGSLTGVVDLQRGCRQGCPLSPALFALFIEPLAQAIREDEQIKGIWIRNTEYKIGLYADDILLTLTDPERSLPKLWLKMQMFGELSGYKINIQKTQSITYNYVPTTKIKSMSKFNWNNKIIKYLGIKIPKTLTEIYELNYSPITRELKENIQRWSLLPLDLYNRIDLIKMNILPPLLFLFQSIPVHIPVKQFALWNRMISGFIWKGRKPRVRYITLQLPRERGGLSLPNLENYFKAAQLRYLIYWCDPSYEAKWKYLDVTQLKVPLQTILGDKKLYLEQKNNLNEWTKTPLKIWFDECESLKSGASIKQLRWVTHDKEFIPAQTDRRYTTWLIRGIGPFCSLSGKGLHRFEKLRDTYGLENQDFFRYLQVRSYFNSNIRTTEENSEGLVPLIKEAYEGQIKNKLIAKLYRNLQSLKDQSTDYIKIKWEMEAKINISEDSWLNICRTQMESISSGYWREFIWKNFIRFFITPKIKYKQKGQPTDGYCWRNCGENMADHFHIFWKCPIIQPYWNEMVESIYLVTGFKLNLDFCTVYLGDIPSTVPLKDKYLINILLGAGKKALTRKWLEKEPPTKKDWIGIMEEIYRMEKLTSLLNLKMDQFYKNWRKWERFVEEGNS</sequence>
<keyword evidence="3" id="KW-1185">Reference proteome</keyword>
<reference evidence="3" key="1">
    <citation type="submission" date="2012-01" db="EMBL/GenBank/DDBJ databases">
        <title>The Genome Sequence of Oreochromis niloticus (Nile Tilapia).</title>
        <authorList>
            <consortium name="Broad Institute Genome Assembly Team"/>
            <consortium name="Broad Institute Sequencing Platform"/>
            <person name="Di Palma F."/>
            <person name="Johnson J."/>
            <person name="Lander E.S."/>
            <person name="Lindblad-Toh K."/>
        </authorList>
    </citation>
    <scope>NUCLEOTIDE SEQUENCE [LARGE SCALE GENOMIC DNA]</scope>
</reference>